<dbReference type="GO" id="GO:0050660">
    <property type="term" value="F:flavin adenine dinucleotide binding"/>
    <property type="evidence" value="ECO:0007669"/>
    <property type="project" value="TreeGrafter"/>
</dbReference>
<dbReference type="InterPro" id="IPR013130">
    <property type="entry name" value="Fe3_Rdtase_TM_dom"/>
</dbReference>
<dbReference type="PANTHER" id="PTHR47354:SF8">
    <property type="entry name" value="1,2-PHENYLACETYL-COA EPOXIDASE, SUBUNIT E"/>
    <property type="match status" value="1"/>
</dbReference>
<keyword evidence="5" id="KW-0001">2Fe-2S</keyword>
<evidence type="ECO:0000256" key="3">
    <source>
        <dbReference type="ARBA" id="ARBA00022630"/>
    </source>
</evidence>
<evidence type="ECO:0000256" key="10">
    <source>
        <dbReference type="ARBA" id="ARBA00023004"/>
    </source>
</evidence>
<comment type="subcellular location">
    <subcellularLocation>
        <location evidence="2">Membrane</location>
        <topology evidence="2">Multi-pass membrane protein</topology>
    </subcellularLocation>
</comment>
<dbReference type="OrthoDB" id="9792185at2"/>
<dbReference type="EMBL" id="AQQX01000002">
    <property type="protein sequence ID" value="KGM49601.1"/>
    <property type="molecule type" value="Genomic_DNA"/>
</dbReference>
<dbReference type="AlphaFoldDB" id="A0A0A0EF42"/>
<evidence type="ECO:0000256" key="12">
    <source>
        <dbReference type="ARBA" id="ARBA00023136"/>
    </source>
</evidence>
<feature type="domain" description="FAD-binding FR-type" evidence="14">
    <location>
        <begin position="195"/>
        <end position="297"/>
    </location>
</feature>
<dbReference type="Pfam" id="PF00175">
    <property type="entry name" value="NAD_binding_1"/>
    <property type="match status" value="1"/>
</dbReference>
<keyword evidence="7" id="KW-0274">FAD</keyword>
<name>A0A0A0EF42_9RHOB</name>
<evidence type="ECO:0000313" key="15">
    <source>
        <dbReference type="EMBL" id="KGM49601.1"/>
    </source>
</evidence>
<sequence length="411" mass="45748">MALLLRWTPQIILILAIAALVLVANPTEDLLTVGAIYAGLLAFASMSLNLLLGARLPPLERLFNGMDKMFLQHRQFGYLALAAAVAHWLSPPSFPQFLAACDDVCKTAIEAGEIGFNLLAILGIASIIRRRSFRGFRIPYHWWKLTHYLLLAAWALACFHLMFNRKMPATYQGLAETLGVIGILCLILYVIGWGLRMARTKTYLVEEVSTGGGVVGIRAHPKGKGIRHRAGQFAFIRAKKPGLREAHPFTISGGEDRDGVVQFNIKGLGDFTKRLHDDLKQGDELIVEGPYGDFSYPDREGKQVWVAAGIGITPFLSFVRSMPDQIRGQVDMVYLVRTPDEAVGLAEFEAAAKRVDNFNFTLHPSEEKGRWPGIQDSTGDLKAVLFCGPPVLRDILKAKYGRKLRFEYFEF</sequence>
<gene>
    <name evidence="15" type="ORF">ATO9_06170</name>
</gene>
<evidence type="ECO:0000256" key="7">
    <source>
        <dbReference type="ARBA" id="ARBA00022827"/>
    </source>
</evidence>
<reference evidence="15 16" key="1">
    <citation type="journal article" date="2015" name="Antonie Van Leeuwenhoek">
        <title>Pseudooceanicola atlanticus gen. nov. sp. nov., isolated from surface seawater of the Atlantic Ocean and reclassification of Oceanicola batsensis, Oceanicola marinus, Oceanicola nitratireducens, Oceanicola nanhaiensis, Oceanicola antarcticus and Oceanicola flagellatus, as Pseudooceanicola batsensis comb. nov., Pseudooceanicola marinus comb. nov., Pseudooceanicola nitratireducens comb. nov., Pseudooceanicola nanhaiensis comb. nov., Pseudooceanicola antarcticus comb. nov., and Pseudooceanicola flagellatus comb. nov.</title>
        <authorList>
            <person name="Lai Q."/>
            <person name="Li G."/>
            <person name="Liu X."/>
            <person name="Du Y."/>
            <person name="Sun F."/>
            <person name="Shao Z."/>
        </authorList>
    </citation>
    <scope>NUCLEOTIDE SEQUENCE [LARGE SCALE GENOMIC DNA]</scope>
    <source>
        <strain evidence="15 16">22II-s11g</strain>
    </source>
</reference>
<dbReference type="Proteomes" id="UP000030004">
    <property type="component" value="Unassembled WGS sequence"/>
</dbReference>
<evidence type="ECO:0000256" key="9">
    <source>
        <dbReference type="ARBA" id="ARBA00023002"/>
    </source>
</evidence>
<dbReference type="PANTHER" id="PTHR47354">
    <property type="entry name" value="NADH OXIDOREDUCTASE HCR"/>
    <property type="match status" value="1"/>
</dbReference>
<evidence type="ECO:0000256" key="13">
    <source>
        <dbReference type="SAM" id="Phobius"/>
    </source>
</evidence>
<evidence type="ECO:0000256" key="4">
    <source>
        <dbReference type="ARBA" id="ARBA00022692"/>
    </source>
</evidence>
<dbReference type="RefSeq" id="WP_043746729.1">
    <property type="nucleotide sequence ID" value="NZ_AQQX01000002.1"/>
</dbReference>
<dbReference type="GO" id="GO:0046872">
    <property type="term" value="F:metal ion binding"/>
    <property type="evidence" value="ECO:0007669"/>
    <property type="project" value="UniProtKB-KW"/>
</dbReference>
<dbReference type="InterPro" id="IPR039261">
    <property type="entry name" value="FNR_nucleotide-bd"/>
</dbReference>
<dbReference type="SUPFAM" id="SSF63380">
    <property type="entry name" value="Riboflavin synthase domain-like"/>
    <property type="match status" value="1"/>
</dbReference>
<evidence type="ECO:0000256" key="1">
    <source>
        <dbReference type="ARBA" id="ARBA00001974"/>
    </source>
</evidence>
<dbReference type="GO" id="GO:0016491">
    <property type="term" value="F:oxidoreductase activity"/>
    <property type="evidence" value="ECO:0007669"/>
    <property type="project" value="UniProtKB-KW"/>
</dbReference>
<evidence type="ECO:0000256" key="5">
    <source>
        <dbReference type="ARBA" id="ARBA00022714"/>
    </source>
</evidence>
<feature type="transmembrane region" description="Helical" evidence="13">
    <location>
        <begin position="169"/>
        <end position="191"/>
    </location>
</feature>
<keyword evidence="9" id="KW-0560">Oxidoreductase</keyword>
<keyword evidence="10" id="KW-0408">Iron</keyword>
<dbReference type="GO" id="GO:0051537">
    <property type="term" value="F:2 iron, 2 sulfur cluster binding"/>
    <property type="evidence" value="ECO:0007669"/>
    <property type="project" value="UniProtKB-KW"/>
</dbReference>
<keyword evidence="12 13" id="KW-0472">Membrane</keyword>
<evidence type="ECO:0000256" key="6">
    <source>
        <dbReference type="ARBA" id="ARBA00022723"/>
    </source>
</evidence>
<dbReference type="STRING" id="1461694.ATO9_06170"/>
<dbReference type="InterPro" id="IPR050415">
    <property type="entry name" value="MRET"/>
</dbReference>
<dbReference type="InterPro" id="IPR001433">
    <property type="entry name" value="OxRdtase_FAD/NAD-bd"/>
</dbReference>
<protein>
    <recommendedName>
        <fullName evidence="14">FAD-binding FR-type domain-containing protein</fullName>
    </recommendedName>
</protein>
<evidence type="ECO:0000313" key="16">
    <source>
        <dbReference type="Proteomes" id="UP000030004"/>
    </source>
</evidence>
<dbReference type="InterPro" id="IPR017938">
    <property type="entry name" value="Riboflavin_synthase-like_b-brl"/>
</dbReference>
<proteinExistence type="predicted"/>
<feature type="transmembrane region" description="Helical" evidence="13">
    <location>
        <begin position="36"/>
        <end position="56"/>
    </location>
</feature>
<feature type="transmembrane region" description="Helical" evidence="13">
    <location>
        <begin position="114"/>
        <end position="133"/>
    </location>
</feature>
<keyword evidence="16" id="KW-1185">Reference proteome</keyword>
<dbReference type="InterPro" id="IPR013112">
    <property type="entry name" value="FAD-bd_8"/>
</dbReference>
<dbReference type="InterPro" id="IPR017927">
    <property type="entry name" value="FAD-bd_FR_type"/>
</dbReference>
<feature type="transmembrane region" description="Helical" evidence="13">
    <location>
        <begin position="145"/>
        <end position="163"/>
    </location>
</feature>
<dbReference type="PROSITE" id="PS51384">
    <property type="entry name" value="FAD_FR"/>
    <property type="match status" value="1"/>
</dbReference>
<dbReference type="eggNOG" id="COG4097">
    <property type="taxonomic scope" value="Bacteria"/>
</dbReference>
<comment type="caution">
    <text evidence="15">The sequence shown here is derived from an EMBL/GenBank/DDBJ whole genome shotgun (WGS) entry which is preliminary data.</text>
</comment>
<feature type="transmembrane region" description="Helical" evidence="13">
    <location>
        <begin position="76"/>
        <end position="94"/>
    </location>
</feature>
<dbReference type="CDD" id="cd06198">
    <property type="entry name" value="FNR_like_3"/>
    <property type="match status" value="1"/>
</dbReference>
<keyword evidence="3" id="KW-0285">Flavoprotein</keyword>
<keyword evidence="11" id="KW-0411">Iron-sulfur</keyword>
<comment type="cofactor">
    <cofactor evidence="1">
        <name>FAD</name>
        <dbReference type="ChEBI" id="CHEBI:57692"/>
    </cofactor>
</comment>
<evidence type="ECO:0000256" key="2">
    <source>
        <dbReference type="ARBA" id="ARBA00004141"/>
    </source>
</evidence>
<dbReference type="Gene3D" id="2.40.30.10">
    <property type="entry name" value="Translation factors"/>
    <property type="match status" value="1"/>
</dbReference>
<keyword evidence="4 13" id="KW-0812">Transmembrane</keyword>
<accession>A0A0A0EF42</accession>
<keyword evidence="6" id="KW-0479">Metal-binding</keyword>
<organism evidence="15 16">
    <name type="scientific">Pseudooceanicola atlanticus</name>
    <dbReference type="NCBI Taxonomy" id="1461694"/>
    <lineage>
        <taxon>Bacteria</taxon>
        <taxon>Pseudomonadati</taxon>
        <taxon>Pseudomonadota</taxon>
        <taxon>Alphaproteobacteria</taxon>
        <taxon>Rhodobacterales</taxon>
        <taxon>Paracoccaceae</taxon>
        <taxon>Pseudooceanicola</taxon>
    </lineage>
</organism>
<dbReference type="Pfam" id="PF08022">
    <property type="entry name" value="FAD_binding_8"/>
    <property type="match status" value="1"/>
</dbReference>
<keyword evidence="8 13" id="KW-1133">Transmembrane helix</keyword>
<dbReference type="GO" id="GO:0016020">
    <property type="term" value="C:membrane"/>
    <property type="evidence" value="ECO:0007669"/>
    <property type="project" value="UniProtKB-SubCell"/>
</dbReference>
<evidence type="ECO:0000259" key="14">
    <source>
        <dbReference type="PROSITE" id="PS51384"/>
    </source>
</evidence>
<dbReference type="Pfam" id="PF01794">
    <property type="entry name" value="Ferric_reduct"/>
    <property type="match status" value="1"/>
</dbReference>
<dbReference type="Gene3D" id="3.40.50.80">
    <property type="entry name" value="Nucleotide-binding domain of ferredoxin-NADP reductase (FNR) module"/>
    <property type="match status" value="1"/>
</dbReference>
<dbReference type="SUPFAM" id="SSF52343">
    <property type="entry name" value="Ferredoxin reductase-like, C-terminal NADP-linked domain"/>
    <property type="match status" value="1"/>
</dbReference>
<evidence type="ECO:0000256" key="11">
    <source>
        <dbReference type="ARBA" id="ARBA00023014"/>
    </source>
</evidence>
<evidence type="ECO:0000256" key="8">
    <source>
        <dbReference type="ARBA" id="ARBA00022989"/>
    </source>
</evidence>